<evidence type="ECO:0000313" key="3">
    <source>
        <dbReference type="Proteomes" id="UP000324106"/>
    </source>
</evidence>
<gene>
    <name evidence="2" type="ORF">DEJ46_38455</name>
</gene>
<protein>
    <submittedName>
        <fullName evidence="2">Uncharacterized protein</fullName>
    </submittedName>
</protein>
<dbReference type="OrthoDB" id="4103105at2"/>
<proteinExistence type="predicted"/>
<feature type="compositionally biased region" description="Basic and acidic residues" evidence="1">
    <location>
        <begin position="1"/>
        <end position="11"/>
    </location>
</feature>
<dbReference type="Proteomes" id="UP000324106">
    <property type="component" value="Chromosome"/>
</dbReference>
<feature type="region of interest" description="Disordered" evidence="1">
    <location>
        <begin position="45"/>
        <end position="140"/>
    </location>
</feature>
<feature type="region of interest" description="Disordered" evidence="1">
    <location>
        <begin position="1"/>
        <end position="23"/>
    </location>
</feature>
<evidence type="ECO:0000256" key="1">
    <source>
        <dbReference type="SAM" id="MobiDB-lite"/>
    </source>
</evidence>
<sequence length="791" mass="84924">MNTGRPERCFHPPELPARPEGIAPENARLLEAAVRQAVTDAVRAAGGRFAGTPPPAAHDEARREGAEPSEDGYRVPSYDSGGRPVTVRLHRDRGGAPPVGRPAGGLGLGAGAGTGGRNLGGGARTTPELRRSAAPPASERPWTPERLAALRSRMGHEYRHALLGRISVDDVVVGSVSVRLVPALGGTDHDRTIAVRLGAGAFYLDPIARERVGLVAAAVPGAGYAVHRVAADGRRHDTGLRVITRDAASVPAGVLAYTGDFTTLREITIVGRRPGDFRAVAALIAADLERGLSGAPGSVVTATMKARLKGLDHDELMACFEELRRLGKLGETLALVRVRAVRAFLHERQVPWTYIFANWEPDAADGAQVLAGILWGVGEFEYQALELLGILAGSPFSERLAQEGHQLWTALVASVQHPLVTAEQGLRQLGDAFVEKLEQLEFFDAGRIIGQVLMALLALPELIRSLPRIGKGAVRAVVAFNRIGVAVLDRIGLRLMDVIRFLLSERPTLVTPDGVLLSLGAGDDILAAGAKVKGTWVFSATEVREVLESERLFTPAEIEELAGMLDEVKRKAPPHEPPTAPPVGAGGAGAVVLSVEALEDLVAQAVAELGTVPGSAELSNAVRGTKLHSAFARLVRVRFPAGGLTVVSETSLRAFARLPAEILDMQIETYVKHTPGVAELERQLKPLFTNDGVPRLIGDLKPDLVVRAPGRLVVFDLASVERAHHMAKNMLYMILLREAGEVVFVGETYWRHFGKTAAEIEAMYPREFRAARIQREAARELRERRRAGRTP</sequence>
<reference evidence="2 3" key="1">
    <citation type="submission" date="2018-05" db="EMBL/GenBank/DDBJ databases">
        <title>Streptomyces venezuelae.</title>
        <authorList>
            <person name="Kim W."/>
            <person name="Lee N."/>
            <person name="Cho B.-K."/>
        </authorList>
    </citation>
    <scope>NUCLEOTIDE SEQUENCE [LARGE SCALE GENOMIC DNA]</scope>
    <source>
        <strain evidence="2 3">ATCC 15068</strain>
    </source>
</reference>
<feature type="compositionally biased region" description="Basic and acidic residues" evidence="1">
    <location>
        <begin position="57"/>
        <end position="66"/>
    </location>
</feature>
<name>A0A5P2B1D4_STRVZ</name>
<accession>A0A5P2B1D4</accession>
<feature type="compositionally biased region" description="Gly residues" evidence="1">
    <location>
        <begin position="102"/>
        <end position="123"/>
    </location>
</feature>
<organism evidence="2 3">
    <name type="scientific">Streptomyces venezuelae</name>
    <dbReference type="NCBI Taxonomy" id="54571"/>
    <lineage>
        <taxon>Bacteria</taxon>
        <taxon>Bacillati</taxon>
        <taxon>Actinomycetota</taxon>
        <taxon>Actinomycetes</taxon>
        <taxon>Kitasatosporales</taxon>
        <taxon>Streptomycetaceae</taxon>
        <taxon>Streptomyces</taxon>
    </lineage>
</organism>
<dbReference type="EMBL" id="CP029194">
    <property type="protein sequence ID" value="QES24255.1"/>
    <property type="molecule type" value="Genomic_DNA"/>
</dbReference>
<dbReference type="RefSeq" id="WP_150273818.1">
    <property type="nucleotide sequence ID" value="NZ_CP029194.1"/>
</dbReference>
<evidence type="ECO:0000313" key="2">
    <source>
        <dbReference type="EMBL" id="QES24255.1"/>
    </source>
</evidence>
<dbReference type="AlphaFoldDB" id="A0A5P2B1D4"/>